<feature type="compositionally biased region" description="Low complexity" evidence="1">
    <location>
        <begin position="176"/>
        <end position="194"/>
    </location>
</feature>
<sequence>MPPLPALKSSPGREHMTEKSYKSGQNFGSRLTLKAKDDDLLLFNQVKNQEGDNFLLHTADDFEDSLSKMRHFSGFKLGINIPTRGEAGDLLNVEGDKNDYDWLLTPPDTPLFSKLDEGVSQPIKLAPRGRIRSQPIPISRSVTEKSYRRSQTSYSPQRLNTSPRTSGTLARVGGRSSSSTQSSPPPVIQSTTPTRGSYSPPNKPYTPTHKSSTTTLPRTSTSSSNHAPNCGGRGASPVNETHVNLSFPKSQGWQKTFPGLNSDAPPNMRASSLAPSISHVRGSSPASRNEKELSMKLRRKSMSPTSSRSFGSSHGSEVHISSYCTYSGDFDEESLNSRTLGVSRSPPPRKAGSLANNKDMSFSRMPSKTSPSNSAPKRSFDSALRLMDQRRIPQNMFRPLLSGVPTTTFQPIYSRNSSLSTSSCTSSDQGVIIVAEDLEGTEIEQNVLYGGPKRTEDFDTHEEVFLFDKVDNKIKDTSDETLFGNSQALCEDFGEIIRYKSDLDDIQNAIVRTAIIKMNVKDDVPEVAGISVLLQGSSSTKWPILQGKALSATNILSSVPSYDRHNDNVLRRSIGLDSSSTTSVVNNDLSCSSTAEISCADDCSSSTYTDEDHQNSGSAVVNMERATDISLSSEMAEHHIMGNYTCENVILETGTNSSSIVTIESQDGYSESEEWKNECAPSHDPPSPELSNEHSVSQTSKNDMHLCSSESGAEVLENGASAIMVEGPRGRLSRNLTLEEATDTILFCSSIIHDLAYNAATIAAENEQEPLAEHLAPLPVTILEKSIPGLRGESAKMSTKPKPKPQKFKRKKVEIQPKAPLKEVVNTNIEGFTAPTDEFPRKLEVAKPPKLESKCSCSVM</sequence>
<dbReference type="AlphaFoldDB" id="A0AAP0B0W1"/>
<feature type="region of interest" description="Disordered" evidence="1">
    <location>
        <begin position="664"/>
        <end position="708"/>
    </location>
</feature>
<feature type="compositionally biased region" description="Low complexity" evidence="1">
    <location>
        <begin position="302"/>
        <end position="315"/>
    </location>
</feature>
<proteinExistence type="predicted"/>
<feature type="region of interest" description="Disordered" evidence="1">
    <location>
        <begin position="337"/>
        <end position="378"/>
    </location>
</feature>
<feature type="compositionally biased region" description="Polar residues" evidence="1">
    <location>
        <begin position="149"/>
        <end position="168"/>
    </location>
</feature>
<feature type="compositionally biased region" description="Polar residues" evidence="1">
    <location>
        <begin position="238"/>
        <end position="254"/>
    </location>
</feature>
<feature type="region of interest" description="Disordered" evidence="1">
    <location>
        <begin position="791"/>
        <end position="810"/>
    </location>
</feature>
<feature type="region of interest" description="Disordered" evidence="1">
    <location>
        <begin position="1"/>
        <end position="28"/>
    </location>
</feature>
<dbReference type="GO" id="GO:0043622">
    <property type="term" value="P:cortical microtubule organization"/>
    <property type="evidence" value="ECO:0007669"/>
    <property type="project" value="TreeGrafter"/>
</dbReference>
<feature type="compositionally biased region" description="Basic and acidic residues" evidence="1">
    <location>
        <begin position="11"/>
        <end position="21"/>
    </location>
</feature>
<feature type="compositionally biased region" description="Polar residues" evidence="1">
    <location>
        <begin position="689"/>
        <end position="701"/>
    </location>
</feature>
<evidence type="ECO:0000256" key="1">
    <source>
        <dbReference type="SAM" id="MobiDB-lite"/>
    </source>
</evidence>
<evidence type="ECO:0000313" key="3">
    <source>
        <dbReference type="Proteomes" id="UP001418222"/>
    </source>
</evidence>
<protein>
    <submittedName>
        <fullName evidence="2">Uncharacterized protein</fullName>
    </submittedName>
</protein>
<gene>
    <name evidence="2" type="ORF">KSP39_PZI019405</name>
</gene>
<comment type="caution">
    <text evidence="2">The sequence shown here is derived from an EMBL/GenBank/DDBJ whole genome shotgun (WGS) entry which is preliminary data.</text>
</comment>
<dbReference type="PANTHER" id="PTHR31949:SF3">
    <property type="entry name" value="RUN_FYVE DOMAIN PROTEIN"/>
    <property type="match status" value="1"/>
</dbReference>
<feature type="compositionally biased region" description="Basic residues" evidence="1">
    <location>
        <begin position="799"/>
        <end position="810"/>
    </location>
</feature>
<feature type="compositionally biased region" description="Polar residues" evidence="1">
    <location>
        <begin position="354"/>
        <end position="376"/>
    </location>
</feature>
<feature type="compositionally biased region" description="Low complexity" evidence="1">
    <location>
        <begin position="211"/>
        <end position="224"/>
    </location>
</feature>
<accession>A0AAP0B0W1</accession>
<evidence type="ECO:0000313" key="2">
    <source>
        <dbReference type="EMBL" id="KAK8923449.1"/>
    </source>
</evidence>
<dbReference type="PANTHER" id="PTHR31949">
    <property type="entry name" value="GASTRIC MUCIN-LIKE PROTEIN"/>
    <property type="match status" value="1"/>
</dbReference>
<dbReference type="Proteomes" id="UP001418222">
    <property type="component" value="Unassembled WGS sequence"/>
</dbReference>
<name>A0AAP0B0W1_9ASPA</name>
<reference evidence="2 3" key="1">
    <citation type="journal article" date="2022" name="Nat. Plants">
        <title>Genomes of leafy and leafless Platanthera orchids illuminate the evolution of mycoheterotrophy.</title>
        <authorList>
            <person name="Li M.H."/>
            <person name="Liu K.W."/>
            <person name="Li Z."/>
            <person name="Lu H.C."/>
            <person name="Ye Q.L."/>
            <person name="Zhang D."/>
            <person name="Wang J.Y."/>
            <person name="Li Y.F."/>
            <person name="Zhong Z.M."/>
            <person name="Liu X."/>
            <person name="Yu X."/>
            <person name="Liu D.K."/>
            <person name="Tu X.D."/>
            <person name="Liu B."/>
            <person name="Hao Y."/>
            <person name="Liao X.Y."/>
            <person name="Jiang Y.T."/>
            <person name="Sun W.H."/>
            <person name="Chen J."/>
            <person name="Chen Y.Q."/>
            <person name="Ai Y."/>
            <person name="Zhai J.W."/>
            <person name="Wu S.S."/>
            <person name="Zhou Z."/>
            <person name="Hsiao Y.Y."/>
            <person name="Wu W.L."/>
            <person name="Chen Y.Y."/>
            <person name="Lin Y.F."/>
            <person name="Hsu J.L."/>
            <person name="Li C.Y."/>
            <person name="Wang Z.W."/>
            <person name="Zhao X."/>
            <person name="Zhong W.Y."/>
            <person name="Ma X.K."/>
            <person name="Ma L."/>
            <person name="Huang J."/>
            <person name="Chen G.Z."/>
            <person name="Huang M.Z."/>
            <person name="Huang L."/>
            <person name="Peng D.H."/>
            <person name="Luo Y.B."/>
            <person name="Zou S.Q."/>
            <person name="Chen S.P."/>
            <person name="Lan S."/>
            <person name="Tsai W.C."/>
            <person name="Van de Peer Y."/>
            <person name="Liu Z.J."/>
        </authorList>
    </citation>
    <scope>NUCLEOTIDE SEQUENCE [LARGE SCALE GENOMIC DNA]</scope>
    <source>
        <strain evidence="2">Lor287</strain>
    </source>
</reference>
<dbReference type="GO" id="GO:0055028">
    <property type="term" value="C:cortical microtubule"/>
    <property type="evidence" value="ECO:0007669"/>
    <property type="project" value="TreeGrafter"/>
</dbReference>
<keyword evidence="3" id="KW-1185">Reference proteome</keyword>
<feature type="region of interest" description="Disordered" evidence="1">
    <location>
        <begin position="127"/>
        <end position="316"/>
    </location>
</feature>
<dbReference type="EMBL" id="JBBWWQ010000017">
    <property type="protein sequence ID" value="KAK8923449.1"/>
    <property type="molecule type" value="Genomic_DNA"/>
</dbReference>
<organism evidence="2 3">
    <name type="scientific">Platanthera zijinensis</name>
    <dbReference type="NCBI Taxonomy" id="2320716"/>
    <lineage>
        <taxon>Eukaryota</taxon>
        <taxon>Viridiplantae</taxon>
        <taxon>Streptophyta</taxon>
        <taxon>Embryophyta</taxon>
        <taxon>Tracheophyta</taxon>
        <taxon>Spermatophyta</taxon>
        <taxon>Magnoliopsida</taxon>
        <taxon>Liliopsida</taxon>
        <taxon>Asparagales</taxon>
        <taxon>Orchidaceae</taxon>
        <taxon>Orchidoideae</taxon>
        <taxon>Orchideae</taxon>
        <taxon>Orchidinae</taxon>
        <taxon>Platanthera</taxon>
    </lineage>
</organism>